<dbReference type="EMBL" id="SMYL01000001">
    <property type="protein sequence ID" value="TDK68043.1"/>
    <property type="molecule type" value="Genomic_DNA"/>
</dbReference>
<evidence type="ECO:0000313" key="3">
    <source>
        <dbReference type="Proteomes" id="UP000294829"/>
    </source>
</evidence>
<dbReference type="Proteomes" id="UP000294829">
    <property type="component" value="Unassembled WGS sequence"/>
</dbReference>
<feature type="transmembrane region" description="Helical" evidence="1">
    <location>
        <begin position="44"/>
        <end position="63"/>
    </location>
</feature>
<evidence type="ECO:0008006" key="4">
    <source>
        <dbReference type="Google" id="ProtNLM"/>
    </source>
</evidence>
<accession>A0A4R5W5J9</accession>
<dbReference type="RefSeq" id="WP_133324319.1">
    <property type="nucleotide sequence ID" value="NZ_SMYL01000001.1"/>
</dbReference>
<keyword evidence="3" id="KW-1185">Reference proteome</keyword>
<reference evidence="2 3" key="1">
    <citation type="submission" date="2019-03" db="EMBL/GenBank/DDBJ databases">
        <title>Sapientia aquatica gen. nov., sp. nov., isolated from a crater lake.</title>
        <authorList>
            <person name="Felfoldi T."/>
            <person name="Szabo A."/>
            <person name="Toth E."/>
            <person name="Schumann P."/>
            <person name="Keki Z."/>
            <person name="Marialigeti K."/>
            <person name="Mathe I."/>
        </authorList>
    </citation>
    <scope>NUCLEOTIDE SEQUENCE [LARGE SCALE GENOMIC DNA]</scope>
    <source>
        <strain evidence="2 3">SA-152</strain>
    </source>
</reference>
<feature type="transmembrane region" description="Helical" evidence="1">
    <location>
        <begin position="75"/>
        <end position="93"/>
    </location>
</feature>
<proteinExistence type="predicted"/>
<sequence length="241" mass="27076">MNRFKASAIHLFGSACVIGVFFLLVRQVWYPGQLFSAAAGAELLRLLICVDVILGPLITLIIFDTKKKKLRQDMFIVLFCQLCFLVYGFWSIFSVRPVYFALVGDQFYMVRANEIDSVDQNRAKNALFRQLPITGPEFVGTIEPDDQKIKNDLVFSSLAGMGLQNLPQYFVPFAQVQPQVRAVAKTSQQFKTITSETRLRLKNYELAHPTSAVAFVPLVFKAGQLFVVVKAGNGEVIEIIK</sequence>
<dbReference type="InterPro" id="IPR047814">
    <property type="entry name" value="TfpX/TfpZ-like"/>
</dbReference>
<dbReference type="OrthoDB" id="8613597at2"/>
<name>A0A4R5W5J9_9BURK</name>
<dbReference type="AlphaFoldDB" id="A0A4R5W5J9"/>
<keyword evidence="1" id="KW-0472">Membrane</keyword>
<dbReference type="PROSITE" id="PS51257">
    <property type="entry name" value="PROKAR_LIPOPROTEIN"/>
    <property type="match status" value="1"/>
</dbReference>
<gene>
    <name evidence="2" type="ORF">E2I14_00340</name>
</gene>
<feature type="transmembrane region" description="Helical" evidence="1">
    <location>
        <begin position="7"/>
        <end position="24"/>
    </location>
</feature>
<comment type="caution">
    <text evidence="2">The sequence shown here is derived from an EMBL/GenBank/DDBJ whole genome shotgun (WGS) entry which is preliminary data.</text>
</comment>
<keyword evidence="1" id="KW-0812">Transmembrane</keyword>
<evidence type="ECO:0000313" key="2">
    <source>
        <dbReference type="EMBL" id="TDK68043.1"/>
    </source>
</evidence>
<keyword evidence="1" id="KW-1133">Transmembrane helix</keyword>
<protein>
    <recommendedName>
        <fullName evidence="4">Pilus assembly protein</fullName>
    </recommendedName>
</protein>
<organism evidence="2 3">
    <name type="scientific">Sapientia aquatica</name>
    <dbReference type="NCBI Taxonomy" id="1549640"/>
    <lineage>
        <taxon>Bacteria</taxon>
        <taxon>Pseudomonadati</taxon>
        <taxon>Pseudomonadota</taxon>
        <taxon>Betaproteobacteria</taxon>
        <taxon>Burkholderiales</taxon>
        <taxon>Oxalobacteraceae</taxon>
        <taxon>Sapientia</taxon>
    </lineage>
</organism>
<evidence type="ECO:0000256" key="1">
    <source>
        <dbReference type="SAM" id="Phobius"/>
    </source>
</evidence>
<dbReference type="NCBIfam" id="NF041437">
    <property type="entry name" value="TfpZ"/>
    <property type="match status" value="1"/>
</dbReference>